<reference evidence="1 2" key="1">
    <citation type="submission" date="2016-01" db="EMBL/GenBank/DDBJ databases">
        <title>Investigation of taxonomic status of Bacillus aminovorans.</title>
        <authorList>
            <person name="Verma A."/>
            <person name="Pal Y."/>
            <person name="Krishnamurthi S."/>
        </authorList>
    </citation>
    <scope>NUCLEOTIDE SEQUENCE [LARGE SCALE GENOMIC DNA]</scope>
    <source>
        <strain evidence="1 2">DSM 4337</strain>
    </source>
</reference>
<evidence type="ECO:0000313" key="2">
    <source>
        <dbReference type="Proteomes" id="UP000077271"/>
    </source>
</evidence>
<accession>A0A177KI85</accession>
<gene>
    <name evidence="1" type="ORF">AWH48_12195</name>
</gene>
<protein>
    <submittedName>
        <fullName evidence="1">Uncharacterized protein</fullName>
    </submittedName>
</protein>
<sequence>MNENKSLLDQSNFNQQLIIAGMSGLVDDDGFSAREVFQLLEEIKRETYHALLEMQQERKVKQNE</sequence>
<name>A0A177KI85_9BACI</name>
<dbReference type="EMBL" id="LQWZ01000036">
    <property type="protein sequence ID" value="OAH53110.1"/>
    <property type="molecule type" value="Genomic_DNA"/>
</dbReference>
<evidence type="ECO:0000313" key="1">
    <source>
        <dbReference type="EMBL" id="OAH53110.1"/>
    </source>
</evidence>
<dbReference type="AlphaFoldDB" id="A0A177KI85"/>
<comment type="caution">
    <text evidence="1">The sequence shown here is derived from an EMBL/GenBank/DDBJ whole genome shotgun (WGS) entry which is preliminary data.</text>
</comment>
<dbReference type="OrthoDB" id="2973904at2"/>
<organism evidence="1 2">
    <name type="scientific">Domibacillus aminovorans</name>
    <dbReference type="NCBI Taxonomy" id="29332"/>
    <lineage>
        <taxon>Bacteria</taxon>
        <taxon>Bacillati</taxon>
        <taxon>Bacillota</taxon>
        <taxon>Bacilli</taxon>
        <taxon>Bacillales</taxon>
        <taxon>Bacillaceae</taxon>
        <taxon>Domibacillus</taxon>
    </lineage>
</organism>
<dbReference type="Proteomes" id="UP000077271">
    <property type="component" value="Unassembled WGS sequence"/>
</dbReference>
<dbReference type="RefSeq" id="WP_063975504.1">
    <property type="nucleotide sequence ID" value="NZ_LQWZ01000036.1"/>
</dbReference>
<proteinExistence type="predicted"/>